<sequence>MSEVNAVSLMNQMRLMSTQAAGPSVELGTVQESFGNVFQRALDGVNELHQSADALKSRYEIGDANVGISEVMVASQKASLGFEAALRVRNKLVEVYQDIMNMSI</sequence>
<evidence type="ECO:0000256" key="1">
    <source>
        <dbReference type="ARBA" id="ARBA00004117"/>
    </source>
</evidence>
<comment type="similarity">
    <text evidence="2 5">Belongs to the FliE family.</text>
</comment>
<dbReference type="GO" id="GO:0071973">
    <property type="term" value="P:bacterial-type flagellum-dependent cell motility"/>
    <property type="evidence" value="ECO:0007669"/>
    <property type="project" value="InterPro"/>
</dbReference>
<dbReference type="HAMAP" id="MF_00724">
    <property type="entry name" value="FliE"/>
    <property type="match status" value="1"/>
</dbReference>
<dbReference type="PANTHER" id="PTHR34653">
    <property type="match status" value="1"/>
</dbReference>
<accession>A0A0W0X464</accession>
<dbReference type="STRING" id="45070.Lnau_0138"/>
<keyword evidence="4 5" id="KW-0975">Bacterial flagellum</keyword>
<keyword evidence="6" id="KW-0969">Cilium</keyword>
<keyword evidence="6" id="KW-0966">Cell projection</keyword>
<dbReference type="EMBL" id="LNYO01000001">
    <property type="protein sequence ID" value="KTD39371.1"/>
    <property type="molecule type" value="Genomic_DNA"/>
</dbReference>
<keyword evidence="7" id="KW-1185">Reference proteome</keyword>
<dbReference type="PRINTS" id="PR01006">
    <property type="entry name" value="FLGHOOKFLIE"/>
</dbReference>
<dbReference type="Pfam" id="PF02049">
    <property type="entry name" value="FliE"/>
    <property type="match status" value="1"/>
</dbReference>
<keyword evidence="6" id="KW-0282">Flagellum</keyword>
<dbReference type="Proteomes" id="UP000054725">
    <property type="component" value="Unassembled WGS sequence"/>
</dbReference>
<dbReference type="GO" id="GO:0009425">
    <property type="term" value="C:bacterial-type flagellum basal body"/>
    <property type="evidence" value="ECO:0007669"/>
    <property type="project" value="UniProtKB-SubCell"/>
</dbReference>
<dbReference type="InterPro" id="IPR001624">
    <property type="entry name" value="FliE"/>
</dbReference>
<organism evidence="6 7">
    <name type="scientific">Legionella nautarum</name>
    <dbReference type="NCBI Taxonomy" id="45070"/>
    <lineage>
        <taxon>Bacteria</taxon>
        <taxon>Pseudomonadati</taxon>
        <taxon>Pseudomonadota</taxon>
        <taxon>Gammaproteobacteria</taxon>
        <taxon>Legionellales</taxon>
        <taxon>Legionellaceae</taxon>
        <taxon>Legionella</taxon>
    </lineage>
</organism>
<evidence type="ECO:0000256" key="2">
    <source>
        <dbReference type="ARBA" id="ARBA00009272"/>
    </source>
</evidence>
<evidence type="ECO:0000256" key="4">
    <source>
        <dbReference type="ARBA" id="ARBA00023143"/>
    </source>
</evidence>
<dbReference type="AlphaFoldDB" id="A0A0W0X464"/>
<dbReference type="GO" id="GO:0003774">
    <property type="term" value="F:cytoskeletal motor activity"/>
    <property type="evidence" value="ECO:0007669"/>
    <property type="project" value="InterPro"/>
</dbReference>
<evidence type="ECO:0000256" key="5">
    <source>
        <dbReference type="HAMAP-Rule" id="MF_00724"/>
    </source>
</evidence>
<dbReference type="OrthoDB" id="8909229at2"/>
<protein>
    <recommendedName>
        <fullName evidence="3 5">Flagellar hook-basal body complex protein FliE</fullName>
    </recommendedName>
</protein>
<dbReference type="NCBIfam" id="TIGR00205">
    <property type="entry name" value="fliE"/>
    <property type="match status" value="1"/>
</dbReference>
<evidence type="ECO:0000256" key="3">
    <source>
        <dbReference type="ARBA" id="ARBA00018024"/>
    </source>
</evidence>
<evidence type="ECO:0000313" key="6">
    <source>
        <dbReference type="EMBL" id="KTD39371.1"/>
    </source>
</evidence>
<evidence type="ECO:0000313" key="7">
    <source>
        <dbReference type="Proteomes" id="UP000054725"/>
    </source>
</evidence>
<comment type="subcellular location">
    <subcellularLocation>
        <location evidence="1 5">Bacterial flagellum basal body</location>
    </subcellularLocation>
</comment>
<dbReference type="PATRIC" id="fig|45070.6.peg.142"/>
<dbReference type="GO" id="GO:0005198">
    <property type="term" value="F:structural molecule activity"/>
    <property type="evidence" value="ECO:0007669"/>
    <property type="project" value="UniProtKB-UniRule"/>
</dbReference>
<name>A0A0W0X464_9GAMM</name>
<dbReference type="RefSeq" id="WP_058503226.1">
    <property type="nucleotide sequence ID" value="NZ_CAAAIF010000002.1"/>
</dbReference>
<proteinExistence type="inferred from homology"/>
<comment type="caution">
    <text evidence="6">The sequence shown here is derived from an EMBL/GenBank/DDBJ whole genome shotgun (WGS) entry which is preliminary data.</text>
</comment>
<dbReference type="PANTHER" id="PTHR34653:SF1">
    <property type="entry name" value="FLAGELLAR HOOK-BASAL BODY COMPLEX PROTEIN FLIE"/>
    <property type="match status" value="1"/>
</dbReference>
<reference evidence="6 7" key="1">
    <citation type="submission" date="2015-11" db="EMBL/GenBank/DDBJ databases">
        <title>Genomic analysis of 38 Legionella species identifies large and diverse effector repertoires.</title>
        <authorList>
            <person name="Burstein D."/>
            <person name="Amaro F."/>
            <person name="Zusman T."/>
            <person name="Lifshitz Z."/>
            <person name="Cohen O."/>
            <person name="Gilbert J.A."/>
            <person name="Pupko T."/>
            <person name="Shuman H.A."/>
            <person name="Segal G."/>
        </authorList>
    </citation>
    <scope>NUCLEOTIDE SEQUENCE [LARGE SCALE GENOMIC DNA]</scope>
    <source>
        <strain evidence="6 7">ATCC 49506</strain>
    </source>
</reference>
<gene>
    <name evidence="5 6" type="primary">fliE</name>
    <name evidence="6" type="ORF">Lnau_0138</name>
</gene>